<protein>
    <submittedName>
        <fullName evidence="9">RagB/SusD family nutrient uptake outer membrane protein</fullName>
    </submittedName>
</protein>
<dbReference type="PROSITE" id="PS51257">
    <property type="entry name" value="PROKAR_LIPOPROTEIN"/>
    <property type="match status" value="1"/>
</dbReference>
<dbReference type="Pfam" id="PF14322">
    <property type="entry name" value="SusD-like_3"/>
    <property type="match status" value="1"/>
</dbReference>
<comment type="similarity">
    <text evidence="2">Belongs to the SusD family.</text>
</comment>
<evidence type="ECO:0000313" key="10">
    <source>
        <dbReference type="Proteomes" id="UP000505355"/>
    </source>
</evidence>
<gene>
    <name evidence="9" type="ORF">HQ865_01650</name>
</gene>
<evidence type="ECO:0000256" key="3">
    <source>
        <dbReference type="ARBA" id="ARBA00022729"/>
    </source>
</evidence>
<dbReference type="RefSeq" id="WP_173413218.1">
    <property type="nucleotide sequence ID" value="NZ_CP054139.1"/>
</dbReference>
<feature type="signal peptide" evidence="6">
    <location>
        <begin position="1"/>
        <end position="18"/>
    </location>
</feature>
<reference evidence="9 10" key="1">
    <citation type="submission" date="2020-05" db="EMBL/GenBank/DDBJ databases">
        <title>Mucilaginibacter mali sp. nov.</title>
        <authorList>
            <person name="Kim H.S."/>
            <person name="Lee K.C."/>
            <person name="Suh M.K."/>
            <person name="Kim J.-S."/>
            <person name="Han K.-I."/>
            <person name="Eom M.K."/>
            <person name="Shin Y.K."/>
            <person name="Lee J.-S."/>
        </authorList>
    </citation>
    <scope>NUCLEOTIDE SEQUENCE [LARGE SCALE GENOMIC DNA]</scope>
    <source>
        <strain evidence="9 10">G2-14</strain>
    </source>
</reference>
<evidence type="ECO:0000256" key="1">
    <source>
        <dbReference type="ARBA" id="ARBA00004442"/>
    </source>
</evidence>
<keyword evidence="4" id="KW-0472">Membrane</keyword>
<evidence type="ECO:0000256" key="2">
    <source>
        <dbReference type="ARBA" id="ARBA00006275"/>
    </source>
</evidence>
<organism evidence="9 10">
    <name type="scientific">Mucilaginibacter mali</name>
    <dbReference type="NCBI Taxonomy" id="2740462"/>
    <lineage>
        <taxon>Bacteria</taxon>
        <taxon>Pseudomonadati</taxon>
        <taxon>Bacteroidota</taxon>
        <taxon>Sphingobacteriia</taxon>
        <taxon>Sphingobacteriales</taxon>
        <taxon>Sphingobacteriaceae</taxon>
        <taxon>Mucilaginibacter</taxon>
    </lineage>
</organism>
<name>A0A7D4UE33_9SPHI</name>
<evidence type="ECO:0000256" key="6">
    <source>
        <dbReference type="SAM" id="SignalP"/>
    </source>
</evidence>
<sequence>MKKLYILMAMALAVPALLSSCKKVLQKDDPQNLSRDAVFNDSTLTKFNLDYIYAQNQPQWFGTGSVSYIKDLGPLNLTEECYSDNAMVKGTLTIESVGDIGTSNSNATNYGKLRYINNFIESVNGGTQPAGTKTRFVGQALFWRAFRYFELVKMYGGVPLVTSALDAVGDDALSKTYLPRATTSDVFKQIVADLNTAAASLPVKWPNSLDQGRITKGIAQAMLSRVLLTYASPQFNSPLASMPATATSVVATTDQTRWQAAYDATNAAIATLSANGFGLFPKWDYTMWTTENNSEAVFVTEYNTDQTDNGRNSNGYVGGAVPKAVATSGGAYQPTWDMVNAFPMADGKAPGTSTKYPYNTTTPPINFYANRDPRFYQTIAYNGCSWPLVGNTANRLWTYFYFSNTAGTASKTTEAVAASTTGFYLRKAIDPTISAANLPYAGTDWQEIRYAELVLNHAEAAAELGKLTESYADLVAIRKRAGIEAGSDNLYGLTAGMDHDAMINAIMYERQIEFAYEGKRYWDLRRRKLLEVTLNGKRRSAVTIMLKNTGTSTDYILATRDATPTSGTAFDTFYTTNFTITTKQLDTYNIAYQTADYFFGIPTNAIKNNPSLVQTSTWGGTFNPLQ</sequence>
<evidence type="ECO:0000256" key="5">
    <source>
        <dbReference type="ARBA" id="ARBA00023237"/>
    </source>
</evidence>
<dbReference type="AlphaFoldDB" id="A0A7D4UE33"/>
<keyword evidence="5" id="KW-0998">Cell outer membrane</keyword>
<dbReference type="GO" id="GO:0009279">
    <property type="term" value="C:cell outer membrane"/>
    <property type="evidence" value="ECO:0007669"/>
    <property type="project" value="UniProtKB-SubCell"/>
</dbReference>
<dbReference type="Pfam" id="PF07980">
    <property type="entry name" value="SusD_RagB"/>
    <property type="match status" value="1"/>
</dbReference>
<dbReference type="InterPro" id="IPR011990">
    <property type="entry name" value="TPR-like_helical_dom_sf"/>
</dbReference>
<evidence type="ECO:0000256" key="4">
    <source>
        <dbReference type="ARBA" id="ARBA00023136"/>
    </source>
</evidence>
<evidence type="ECO:0000259" key="8">
    <source>
        <dbReference type="Pfam" id="PF14322"/>
    </source>
</evidence>
<dbReference type="Gene3D" id="1.25.40.390">
    <property type="match status" value="1"/>
</dbReference>
<comment type="subcellular location">
    <subcellularLocation>
        <location evidence="1">Cell outer membrane</location>
    </subcellularLocation>
</comment>
<dbReference type="EMBL" id="CP054139">
    <property type="protein sequence ID" value="QKJ28516.1"/>
    <property type="molecule type" value="Genomic_DNA"/>
</dbReference>
<evidence type="ECO:0000313" key="9">
    <source>
        <dbReference type="EMBL" id="QKJ28516.1"/>
    </source>
</evidence>
<feature type="domain" description="RagB/SusD" evidence="7">
    <location>
        <begin position="295"/>
        <end position="618"/>
    </location>
</feature>
<keyword evidence="3 6" id="KW-0732">Signal</keyword>
<feature type="domain" description="SusD-like N-terminal" evidence="8">
    <location>
        <begin position="77"/>
        <end position="228"/>
    </location>
</feature>
<accession>A0A7D4UE33</accession>
<dbReference type="KEGG" id="mmab:HQ865_01650"/>
<dbReference type="SUPFAM" id="SSF48452">
    <property type="entry name" value="TPR-like"/>
    <property type="match status" value="1"/>
</dbReference>
<evidence type="ECO:0000259" key="7">
    <source>
        <dbReference type="Pfam" id="PF07980"/>
    </source>
</evidence>
<dbReference type="InterPro" id="IPR012944">
    <property type="entry name" value="SusD_RagB_dom"/>
</dbReference>
<dbReference type="Proteomes" id="UP000505355">
    <property type="component" value="Chromosome"/>
</dbReference>
<keyword evidence="10" id="KW-1185">Reference proteome</keyword>
<feature type="chain" id="PRO_5028816058" evidence="6">
    <location>
        <begin position="19"/>
        <end position="626"/>
    </location>
</feature>
<proteinExistence type="inferred from homology"/>
<dbReference type="InterPro" id="IPR033985">
    <property type="entry name" value="SusD-like_N"/>
</dbReference>